<proteinExistence type="predicted"/>
<accession>A0A9P8SEN9</accession>
<dbReference type="OrthoDB" id="2157530at2759"/>
<evidence type="ECO:0000313" key="3">
    <source>
        <dbReference type="EMBL" id="KAH0959881.1"/>
    </source>
</evidence>
<evidence type="ECO:0000259" key="2">
    <source>
        <dbReference type="Pfam" id="PF06985"/>
    </source>
</evidence>
<sequence length="609" mass="70252">MSHFDNVPPLERLVDDYAFGHRVMEDSPFHAFRVRALRHWIQLCHLIQSEGMSSFNEEERNAFWILRDFVASSYAVTGHIFMDMFESIGCVHYCRAHPDHSFLSAVNALKSEVETRFRELREQGYMPENDHVGQDYCDLMMTMYSIEMYAGSEPYHCGHIRSRIRRKAALSAYQKSEPGAVMTDDVEFIQRGPLIRPCPWLDHNAEKSEALQGWPEYLWHVQEKQLVYLGSDPERRKRFRLHQDADIGRPEYIAISHTWGRWTKDDEAGYKMPNGFEYPIPRNKTFEVEEMPRYLCDFQRINNFSADYVWLDLLCIPQGDDEILKALLFLEQVDILMLADSRHCTGRRAEAIMSALGATRWFDHVRQKIYNPESDLIMDKYPARFIEEVRQLIPNEFMTSYIKAPTECLTRSGQEALDLILNGVDGKILITLYDLRHVLGDDIFQDYNISDDIGAGGSLLPFSRRQHEYTNLRKDNFPGAVQAHKSLEKWHIEKSGRVHITTACILSSNKSPVVLDDSKVQSVKFMGFVPSAMERADEESQPSDDSNDNSDPTSNAQIEDMHLWVASRTFEVHLKPLGRLDHFGRLDPLCHLGPDGLTEAHLGLLEDGI</sequence>
<keyword evidence="4" id="KW-1185">Reference proteome</keyword>
<evidence type="ECO:0000256" key="1">
    <source>
        <dbReference type="SAM" id="MobiDB-lite"/>
    </source>
</evidence>
<feature type="domain" description="Heterokaryon incompatibility" evidence="2">
    <location>
        <begin position="252"/>
        <end position="322"/>
    </location>
</feature>
<organism evidence="3 4">
    <name type="scientific">Hirsutella rhossiliensis</name>
    <dbReference type="NCBI Taxonomy" id="111463"/>
    <lineage>
        <taxon>Eukaryota</taxon>
        <taxon>Fungi</taxon>
        <taxon>Dikarya</taxon>
        <taxon>Ascomycota</taxon>
        <taxon>Pezizomycotina</taxon>
        <taxon>Sordariomycetes</taxon>
        <taxon>Hypocreomycetidae</taxon>
        <taxon>Hypocreales</taxon>
        <taxon>Ophiocordycipitaceae</taxon>
        <taxon>Hirsutella</taxon>
    </lineage>
</organism>
<feature type="region of interest" description="Disordered" evidence="1">
    <location>
        <begin position="533"/>
        <end position="555"/>
    </location>
</feature>
<evidence type="ECO:0000313" key="4">
    <source>
        <dbReference type="Proteomes" id="UP000824596"/>
    </source>
</evidence>
<comment type="caution">
    <text evidence="3">The sequence shown here is derived from an EMBL/GenBank/DDBJ whole genome shotgun (WGS) entry which is preliminary data.</text>
</comment>
<dbReference type="InterPro" id="IPR010730">
    <property type="entry name" value="HET"/>
</dbReference>
<dbReference type="GeneID" id="68358031"/>
<reference evidence="3" key="1">
    <citation type="submission" date="2021-09" db="EMBL/GenBank/DDBJ databases">
        <title>A high-quality genome of the endoparasitic fungus Hirsutella rhossiliensis with a comparison of Hirsutella genomes reveals transposable elements contributing to genome size variation.</title>
        <authorList>
            <person name="Lin R."/>
            <person name="Jiao Y."/>
            <person name="Sun X."/>
            <person name="Ling J."/>
            <person name="Xie B."/>
            <person name="Cheng X."/>
        </authorList>
    </citation>
    <scope>NUCLEOTIDE SEQUENCE</scope>
    <source>
        <strain evidence="3">HR02</strain>
    </source>
</reference>
<dbReference type="Pfam" id="PF06985">
    <property type="entry name" value="HET"/>
    <property type="match status" value="1"/>
</dbReference>
<dbReference type="EMBL" id="JAIZPD010000011">
    <property type="protein sequence ID" value="KAH0959881.1"/>
    <property type="molecule type" value="Genomic_DNA"/>
</dbReference>
<dbReference type="AlphaFoldDB" id="A0A9P8SEN9"/>
<name>A0A9P8SEN9_9HYPO</name>
<feature type="compositionally biased region" description="Acidic residues" evidence="1">
    <location>
        <begin position="536"/>
        <end position="548"/>
    </location>
</feature>
<protein>
    <recommendedName>
        <fullName evidence="2">Heterokaryon incompatibility domain-containing protein</fullName>
    </recommendedName>
</protein>
<dbReference type="Proteomes" id="UP000824596">
    <property type="component" value="Unassembled WGS sequence"/>
</dbReference>
<dbReference type="RefSeq" id="XP_044717394.1">
    <property type="nucleotide sequence ID" value="XM_044867373.1"/>
</dbReference>
<gene>
    <name evidence="3" type="ORF">HRG_08902</name>
</gene>